<evidence type="ECO:0000313" key="2">
    <source>
        <dbReference type="Proteomes" id="UP001165960"/>
    </source>
</evidence>
<keyword evidence="2" id="KW-1185">Reference proteome</keyword>
<reference evidence="1" key="1">
    <citation type="submission" date="2022-04" db="EMBL/GenBank/DDBJ databases">
        <title>Genome of the entomopathogenic fungus Entomophthora muscae.</title>
        <authorList>
            <person name="Elya C."/>
            <person name="Lovett B.R."/>
            <person name="Lee E."/>
            <person name="Macias A.M."/>
            <person name="Hajek A.E."/>
            <person name="De Bivort B.L."/>
            <person name="Kasson M.T."/>
            <person name="De Fine Licht H.H."/>
            <person name="Stajich J.E."/>
        </authorList>
    </citation>
    <scope>NUCLEOTIDE SEQUENCE</scope>
    <source>
        <strain evidence="1">Berkeley</strain>
    </source>
</reference>
<evidence type="ECO:0000313" key="1">
    <source>
        <dbReference type="EMBL" id="KAJ9083144.1"/>
    </source>
</evidence>
<accession>A0ACC2U8L8</accession>
<name>A0ACC2U8L8_9FUNG</name>
<sequence length="140" mass="15707">MVNRLKQPQQRVTTNHVNSKIKSPKEPPCLSPILEPEEKDNFDKILGGEIDIALLSSSSGSAYQPSTPSNTIMRSSTVTPRRKLEPSTQPYQAVHSIPNSPSTRHHDLNAKDIPNTTAAIQEDQYRQYVDMDLHVCWDSI</sequence>
<comment type="caution">
    <text evidence="1">The sequence shown here is derived from an EMBL/GenBank/DDBJ whole genome shotgun (WGS) entry which is preliminary data.</text>
</comment>
<dbReference type="Proteomes" id="UP001165960">
    <property type="component" value="Unassembled WGS sequence"/>
</dbReference>
<organism evidence="1 2">
    <name type="scientific">Entomophthora muscae</name>
    <dbReference type="NCBI Taxonomy" id="34485"/>
    <lineage>
        <taxon>Eukaryota</taxon>
        <taxon>Fungi</taxon>
        <taxon>Fungi incertae sedis</taxon>
        <taxon>Zoopagomycota</taxon>
        <taxon>Entomophthoromycotina</taxon>
        <taxon>Entomophthoromycetes</taxon>
        <taxon>Entomophthorales</taxon>
        <taxon>Entomophthoraceae</taxon>
        <taxon>Entomophthora</taxon>
    </lineage>
</organism>
<dbReference type="EMBL" id="QTSX02001125">
    <property type="protein sequence ID" value="KAJ9083144.1"/>
    <property type="molecule type" value="Genomic_DNA"/>
</dbReference>
<protein>
    <submittedName>
        <fullName evidence="1">Uncharacterized protein</fullName>
    </submittedName>
</protein>
<proteinExistence type="predicted"/>
<gene>
    <name evidence="1" type="ORF">DSO57_1037642</name>
</gene>